<evidence type="ECO:0000256" key="1">
    <source>
        <dbReference type="ARBA" id="ARBA00022729"/>
    </source>
</evidence>
<dbReference type="Proteomes" id="UP000432464">
    <property type="component" value="Unassembled WGS sequence"/>
</dbReference>
<comment type="similarity">
    <text evidence="2">Belongs to the MTB12 family.</text>
</comment>
<proteinExistence type="inferred from homology"/>
<comment type="caution">
    <text evidence="5">The sequence shown here is derived from an EMBL/GenBank/DDBJ whole genome shotgun (WGS) entry which is preliminary data.</text>
</comment>
<evidence type="ECO:0000313" key="5">
    <source>
        <dbReference type="EMBL" id="MTE11481.1"/>
    </source>
</evidence>
<organism evidence="5 6">
    <name type="scientific">Nocardia aurantiaca</name>
    <dbReference type="NCBI Taxonomy" id="2675850"/>
    <lineage>
        <taxon>Bacteria</taxon>
        <taxon>Bacillati</taxon>
        <taxon>Actinomycetota</taxon>
        <taxon>Actinomycetes</taxon>
        <taxon>Mycobacteriales</taxon>
        <taxon>Nocardiaceae</taxon>
        <taxon>Nocardia</taxon>
    </lineage>
</organism>
<sequence length="154" mass="15609">MPPTSRLLGAALTAAALLAGTGVSAVTATATPAFAPVRTTAPSTGDLKAKLQTALNTGAPATTRAAELEAGEAGLPLLDQVGTAMNAAPPSFRWTILAPVTEDGDTLSATLQTAVDGFDPFIFPLTWKLIDGTWKLSRDGECTVASVAMLPCGL</sequence>
<reference evidence="5 6" key="1">
    <citation type="submission" date="2019-11" db="EMBL/GenBank/DDBJ databases">
        <title>Nocardia sp. nov. CT2-14 isolated from soil.</title>
        <authorList>
            <person name="Kanchanasin P."/>
            <person name="Tanasupawat S."/>
            <person name="Yuki M."/>
            <person name="Kudo T."/>
        </authorList>
    </citation>
    <scope>NUCLEOTIDE SEQUENCE [LARGE SCALE GENOMIC DNA]</scope>
    <source>
        <strain evidence="5 6">CT2-14</strain>
    </source>
</reference>
<keyword evidence="1 3" id="KW-0732">Signal</keyword>
<dbReference type="RefSeq" id="WP_154785990.1">
    <property type="nucleotide sequence ID" value="NZ_WMBB01000001.1"/>
</dbReference>
<evidence type="ECO:0000256" key="3">
    <source>
        <dbReference type="SAM" id="SignalP"/>
    </source>
</evidence>
<evidence type="ECO:0000256" key="2">
    <source>
        <dbReference type="ARBA" id="ARBA00093774"/>
    </source>
</evidence>
<dbReference type="EMBL" id="WMBB01000001">
    <property type="protein sequence ID" value="MTE11481.1"/>
    <property type="molecule type" value="Genomic_DNA"/>
</dbReference>
<dbReference type="Pfam" id="PF26580">
    <property type="entry name" value="Mtb12_C"/>
    <property type="match status" value="1"/>
</dbReference>
<gene>
    <name evidence="5" type="ORF">GLP40_01570</name>
</gene>
<dbReference type="AlphaFoldDB" id="A0A6I3KQ82"/>
<accession>A0A6I3KQ82</accession>
<dbReference type="InterPro" id="IPR058644">
    <property type="entry name" value="Mtb12-like_C"/>
</dbReference>
<feature type="signal peptide" evidence="3">
    <location>
        <begin position="1"/>
        <end position="25"/>
    </location>
</feature>
<evidence type="ECO:0000313" key="6">
    <source>
        <dbReference type="Proteomes" id="UP000432464"/>
    </source>
</evidence>
<evidence type="ECO:0000259" key="4">
    <source>
        <dbReference type="Pfam" id="PF26580"/>
    </source>
</evidence>
<keyword evidence="6" id="KW-1185">Reference proteome</keyword>
<name>A0A6I3KQ82_9NOCA</name>
<feature type="chain" id="PRO_5026080612" description="Low molecular weight antigen MTB12-like C-terminal domain-containing protein" evidence="3">
    <location>
        <begin position="26"/>
        <end position="154"/>
    </location>
</feature>
<protein>
    <recommendedName>
        <fullName evidence="4">Low molecular weight antigen MTB12-like C-terminal domain-containing protein</fullName>
    </recommendedName>
</protein>
<feature type="domain" description="Low molecular weight antigen MTB12-like C-terminal" evidence="4">
    <location>
        <begin position="41"/>
        <end position="152"/>
    </location>
</feature>